<dbReference type="PROSITE" id="PS50983">
    <property type="entry name" value="FE_B12_PBP"/>
    <property type="match status" value="1"/>
</dbReference>
<evidence type="ECO:0000313" key="4">
    <source>
        <dbReference type="EMBL" id="MXR52883.1"/>
    </source>
</evidence>
<keyword evidence="2" id="KW-1133">Transmembrane helix</keyword>
<evidence type="ECO:0000256" key="1">
    <source>
        <dbReference type="ARBA" id="ARBA00022729"/>
    </source>
</evidence>
<dbReference type="EMBL" id="WUUT01000006">
    <property type="protein sequence ID" value="MXR52883.1"/>
    <property type="molecule type" value="Genomic_DNA"/>
</dbReference>
<dbReference type="OrthoDB" id="214567at2157"/>
<dbReference type="Gene3D" id="3.40.50.1980">
    <property type="entry name" value="Nitrogenase molybdenum iron protein domain"/>
    <property type="match status" value="2"/>
</dbReference>
<dbReference type="GO" id="GO:0071281">
    <property type="term" value="P:cellular response to iron ion"/>
    <property type="evidence" value="ECO:0007669"/>
    <property type="project" value="TreeGrafter"/>
</dbReference>
<dbReference type="Pfam" id="PF01497">
    <property type="entry name" value="Peripla_BP_2"/>
    <property type="match status" value="1"/>
</dbReference>
<dbReference type="PANTHER" id="PTHR30535">
    <property type="entry name" value="VITAMIN B12-BINDING PROTEIN"/>
    <property type="match status" value="1"/>
</dbReference>
<keyword evidence="2" id="KW-0472">Membrane</keyword>
<evidence type="ECO:0000313" key="5">
    <source>
        <dbReference type="Proteomes" id="UP000466535"/>
    </source>
</evidence>
<keyword evidence="5" id="KW-1185">Reference proteome</keyword>
<reference evidence="4 5" key="1">
    <citation type="submission" date="2019-12" db="EMBL/GenBank/DDBJ databases">
        <title>Isolation and characterization of three novel carbon monoxide-oxidizing members of Halobacteria from salione crusts and soils.</title>
        <authorList>
            <person name="Myers M.R."/>
            <person name="King G.M."/>
        </authorList>
    </citation>
    <scope>NUCLEOTIDE SEQUENCE [LARGE SCALE GENOMIC DNA]</scope>
    <source>
        <strain evidence="4 5">WSH3</strain>
    </source>
</reference>
<dbReference type="InterPro" id="IPR050902">
    <property type="entry name" value="ABC_Transporter_SBP"/>
</dbReference>
<feature type="domain" description="Fe/B12 periplasmic-binding" evidence="3">
    <location>
        <begin position="70"/>
        <end position="324"/>
    </location>
</feature>
<dbReference type="GO" id="GO:0030115">
    <property type="term" value="C:S-layer"/>
    <property type="evidence" value="ECO:0007669"/>
    <property type="project" value="UniProtKB-SubCell"/>
</dbReference>
<evidence type="ECO:0000259" key="3">
    <source>
        <dbReference type="PROSITE" id="PS50983"/>
    </source>
</evidence>
<dbReference type="AlphaFoldDB" id="A0A6B0TB78"/>
<dbReference type="RefSeq" id="WP_159765012.1">
    <property type="nucleotide sequence ID" value="NZ_WUUT01000006.1"/>
</dbReference>
<protein>
    <submittedName>
        <fullName evidence="4">ABC transporter substrate-binding protein</fullName>
    </submittedName>
</protein>
<keyword evidence="2" id="KW-0812">Transmembrane</keyword>
<dbReference type="InterPro" id="IPR026371">
    <property type="entry name" value="PGF_CTERM"/>
</dbReference>
<name>A0A6B0TB78_9EURY</name>
<accession>A0A6B0TB78</accession>
<proteinExistence type="predicted"/>
<dbReference type="GO" id="GO:0005886">
    <property type="term" value="C:plasma membrane"/>
    <property type="evidence" value="ECO:0007669"/>
    <property type="project" value="UniProtKB-SubCell"/>
</dbReference>
<dbReference type="SUPFAM" id="SSF53807">
    <property type="entry name" value="Helical backbone' metal receptor"/>
    <property type="match status" value="1"/>
</dbReference>
<dbReference type="PANTHER" id="PTHR30535:SF34">
    <property type="entry name" value="MOLYBDATE-BINDING PROTEIN MOLA"/>
    <property type="match status" value="1"/>
</dbReference>
<dbReference type="Proteomes" id="UP000466535">
    <property type="component" value="Unassembled WGS sequence"/>
</dbReference>
<sequence>MNVRAVVLTLVVVLAAGPALVGTAVAQQSGDLAHPSHGEGSVDQDSACEFPVEVTDATGQQVTIEEEPQEVVVTAPNVAQHMWEIGAQEKVISMPASNTGYLNGSEAAADEDLLVEGNNGFDVVNTEHVVDLNPDLVLAPNTTSAGAIQELRNAGLTVYHYPIAGSFRDIMTLVNRTGRLVGACEAAAERTATMAERIDAVSRATADVEEPRVFYDLGQGDTLYSANAATFEHELLDLAGAENIAADVESEFGTGYPQISEETVLEANPEIVVSPGPLSDFAQQRLVDELGAEVIQLDANLISQHAPRTVDVLVSLAEQLHPEAMETVEFQADEEVVEDQQNSTDNSDGSGPGFAVGGAVAALLAVALVAARRQ</sequence>
<dbReference type="InterPro" id="IPR002491">
    <property type="entry name" value="ABC_transptr_periplasmic_BD"/>
</dbReference>
<feature type="transmembrane region" description="Helical" evidence="2">
    <location>
        <begin position="351"/>
        <end position="371"/>
    </location>
</feature>
<dbReference type="NCBIfam" id="TIGR04126">
    <property type="entry name" value="PGF_CTERM"/>
    <property type="match status" value="1"/>
</dbReference>
<evidence type="ECO:0000256" key="2">
    <source>
        <dbReference type="SAM" id="Phobius"/>
    </source>
</evidence>
<comment type="caution">
    <text evidence="4">The sequence shown here is derived from an EMBL/GenBank/DDBJ whole genome shotgun (WGS) entry which is preliminary data.</text>
</comment>
<organism evidence="4 5">
    <name type="scientific">Halovenus carboxidivorans</name>
    <dbReference type="NCBI Taxonomy" id="2692199"/>
    <lineage>
        <taxon>Archaea</taxon>
        <taxon>Methanobacteriati</taxon>
        <taxon>Methanobacteriota</taxon>
        <taxon>Stenosarchaea group</taxon>
        <taxon>Halobacteria</taxon>
        <taxon>Halobacteriales</taxon>
        <taxon>Haloarculaceae</taxon>
        <taxon>Halovenus</taxon>
    </lineage>
</organism>
<keyword evidence="1" id="KW-0732">Signal</keyword>
<gene>
    <name evidence="4" type="ORF">GRX03_14880</name>
</gene>